<comment type="pathway">
    <text evidence="2 14">Glycan biosynthesis; glycogen biosynthesis.</text>
</comment>
<evidence type="ECO:0000256" key="2">
    <source>
        <dbReference type="ARBA" id="ARBA00004964"/>
    </source>
</evidence>
<dbReference type="InterPro" id="IPR006048">
    <property type="entry name" value="A-amylase/branching_C"/>
</dbReference>
<evidence type="ECO:0000256" key="1">
    <source>
        <dbReference type="ARBA" id="ARBA00000826"/>
    </source>
</evidence>
<dbReference type="Gene3D" id="3.20.20.80">
    <property type="entry name" value="Glycosidases"/>
    <property type="match status" value="1"/>
</dbReference>
<dbReference type="RefSeq" id="WP_345714729.1">
    <property type="nucleotide sequence ID" value="NZ_BAABFP010000002.1"/>
</dbReference>
<dbReference type="NCBIfam" id="NF008967">
    <property type="entry name" value="PRK12313.1"/>
    <property type="match status" value="1"/>
</dbReference>
<dbReference type="InterPro" id="IPR013780">
    <property type="entry name" value="Glyco_hydro_b"/>
</dbReference>
<proteinExistence type="inferred from homology"/>
<dbReference type="Gene3D" id="2.60.40.10">
    <property type="entry name" value="Immunoglobulins"/>
    <property type="match status" value="2"/>
</dbReference>
<keyword evidence="11 14" id="KW-0320">Glycogen biosynthesis</keyword>
<evidence type="ECO:0000256" key="4">
    <source>
        <dbReference type="ARBA" id="ARBA00009000"/>
    </source>
</evidence>
<keyword evidence="18" id="KW-1185">Reference proteome</keyword>
<dbReference type="EMBL" id="JBHSRD010000006">
    <property type="protein sequence ID" value="MFC6008786.1"/>
    <property type="molecule type" value="Genomic_DNA"/>
</dbReference>
<dbReference type="Pfam" id="PF22019">
    <property type="entry name" value="GlgB_N"/>
    <property type="match status" value="1"/>
</dbReference>
<keyword evidence="12 14" id="KW-0119">Carbohydrate metabolism</keyword>
<evidence type="ECO:0000256" key="6">
    <source>
        <dbReference type="ARBA" id="ARBA00022600"/>
    </source>
</evidence>
<dbReference type="InterPro" id="IPR006047">
    <property type="entry name" value="GH13_cat_dom"/>
</dbReference>
<dbReference type="InterPro" id="IPR011009">
    <property type="entry name" value="Kinase-like_dom_sf"/>
</dbReference>
<feature type="region of interest" description="Disordered" evidence="15">
    <location>
        <begin position="1"/>
        <end position="24"/>
    </location>
</feature>
<dbReference type="SUPFAM" id="SSF51445">
    <property type="entry name" value="(Trans)glycosidases"/>
    <property type="match status" value="1"/>
</dbReference>
<gene>
    <name evidence="14 17" type="primary">glgB</name>
    <name evidence="17" type="ORF">ACFQDO_16760</name>
</gene>
<dbReference type="GO" id="GO:0003844">
    <property type="term" value="F:1,4-alpha-glucan branching enzyme activity"/>
    <property type="evidence" value="ECO:0007669"/>
    <property type="project" value="UniProtKB-EC"/>
</dbReference>
<dbReference type="NCBIfam" id="NF003811">
    <property type="entry name" value="PRK05402.1"/>
    <property type="match status" value="1"/>
</dbReference>
<keyword evidence="14 17" id="KW-0328">Glycosyltransferase</keyword>
<evidence type="ECO:0000313" key="17">
    <source>
        <dbReference type="EMBL" id="MFC6008786.1"/>
    </source>
</evidence>
<comment type="function">
    <text evidence="14">Catalyzes the formation of the alpha-1,6-glucosidic linkages in glycogen by scission of a 1,4-alpha-linked oligosaccharide from growing alpha-1,4-glucan chains and the subsequent attachment of the oligosaccharide to the alpha-1,6 position.</text>
</comment>
<keyword evidence="6 14" id="KW-0321">Glycogen metabolism</keyword>
<dbReference type="PANTHER" id="PTHR43651">
    <property type="entry name" value="1,4-ALPHA-GLUCAN-BRANCHING ENZYME"/>
    <property type="match status" value="1"/>
</dbReference>
<protein>
    <recommendedName>
        <fullName evidence="14">1,4-alpha-glucan branching enzyme GlgB</fullName>
        <ecNumber evidence="14">2.4.1.18</ecNumber>
    </recommendedName>
    <alternativeName>
        <fullName evidence="14">1,4-alpha-D-glucan:1,4-alpha-D-glucan 6-glucosyl-transferase</fullName>
    </alternativeName>
    <alternativeName>
        <fullName evidence="14">Alpha-(1-&gt;4)-glucan branching enzyme</fullName>
    </alternativeName>
    <alternativeName>
        <fullName evidence="14">Glycogen branching enzyme</fullName>
        <shortName evidence="14">BE</shortName>
    </alternativeName>
</protein>
<keyword evidence="9" id="KW-0418">Kinase</keyword>
<dbReference type="InterPro" id="IPR017853">
    <property type="entry name" value="GH"/>
</dbReference>
<evidence type="ECO:0000256" key="5">
    <source>
        <dbReference type="ARBA" id="ARBA00011245"/>
    </source>
</evidence>
<dbReference type="InterPro" id="IPR006748">
    <property type="entry name" value="NH2Glyco/OHUrea_AB-resist_kin"/>
</dbReference>
<comment type="similarity">
    <text evidence="3">Belongs to the aminoglycoside phosphotransferase family.</text>
</comment>
<dbReference type="InterPro" id="IPR044143">
    <property type="entry name" value="GlgB_N_E_set_prok"/>
</dbReference>
<feature type="compositionally biased region" description="Pro residues" evidence="15">
    <location>
        <begin position="1"/>
        <end position="17"/>
    </location>
</feature>
<dbReference type="NCBIfam" id="TIGR01515">
    <property type="entry name" value="branching_enzym"/>
    <property type="match status" value="1"/>
</dbReference>
<evidence type="ECO:0000256" key="3">
    <source>
        <dbReference type="ARBA" id="ARBA00006219"/>
    </source>
</evidence>
<dbReference type="InterPro" id="IPR013783">
    <property type="entry name" value="Ig-like_fold"/>
</dbReference>
<evidence type="ECO:0000256" key="10">
    <source>
        <dbReference type="ARBA" id="ARBA00022840"/>
    </source>
</evidence>
<dbReference type="PANTHER" id="PTHR43651:SF3">
    <property type="entry name" value="1,4-ALPHA-GLUCAN-BRANCHING ENZYME"/>
    <property type="match status" value="1"/>
</dbReference>
<dbReference type="HAMAP" id="MF_00685">
    <property type="entry name" value="GlgB"/>
    <property type="match status" value="1"/>
</dbReference>
<evidence type="ECO:0000256" key="8">
    <source>
        <dbReference type="ARBA" id="ARBA00022741"/>
    </source>
</evidence>
<feature type="active site" description="Proton donor" evidence="14">
    <location>
        <position position="970"/>
    </location>
</feature>
<reference evidence="18" key="1">
    <citation type="journal article" date="2019" name="Int. J. Syst. Evol. Microbiol.">
        <title>The Global Catalogue of Microorganisms (GCM) 10K type strain sequencing project: providing services to taxonomists for standard genome sequencing and annotation.</title>
        <authorList>
            <consortium name="The Broad Institute Genomics Platform"/>
            <consortium name="The Broad Institute Genome Sequencing Center for Infectious Disease"/>
            <person name="Wu L."/>
            <person name="Ma J."/>
        </authorList>
    </citation>
    <scope>NUCLEOTIDE SEQUENCE [LARGE SCALE GENOMIC DNA]</scope>
    <source>
        <strain evidence="18">KACC 14249</strain>
    </source>
</reference>
<comment type="catalytic activity">
    <reaction evidence="13">
        <text>D-maltose + ATP = alpha-maltose 1-phosphate + ADP + H(+)</text>
        <dbReference type="Rhea" id="RHEA:31915"/>
        <dbReference type="ChEBI" id="CHEBI:15378"/>
        <dbReference type="ChEBI" id="CHEBI:17306"/>
        <dbReference type="ChEBI" id="CHEBI:30616"/>
        <dbReference type="ChEBI" id="CHEBI:63576"/>
        <dbReference type="ChEBI" id="CHEBI:456216"/>
        <dbReference type="EC" id="2.7.1.175"/>
    </reaction>
</comment>
<dbReference type="SUPFAM" id="SSF81296">
    <property type="entry name" value="E set domains"/>
    <property type="match status" value="2"/>
</dbReference>
<comment type="caution">
    <text evidence="17">The sequence shown here is derived from an EMBL/GenBank/DDBJ whole genome shotgun (WGS) entry which is preliminary data.</text>
</comment>
<dbReference type="SMART" id="SM00642">
    <property type="entry name" value="Aamy"/>
    <property type="match status" value="1"/>
</dbReference>
<evidence type="ECO:0000256" key="9">
    <source>
        <dbReference type="ARBA" id="ARBA00022777"/>
    </source>
</evidence>
<dbReference type="SUPFAM" id="SSF51011">
    <property type="entry name" value="Glycosyl hydrolase domain"/>
    <property type="match status" value="1"/>
</dbReference>
<feature type="region of interest" description="Disordered" evidence="15">
    <location>
        <begin position="494"/>
        <end position="517"/>
    </location>
</feature>
<dbReference type="Pfam" id="PF00128">
    <property type="entry name" value="Alpha-amylase"/>
    <property type="match status" value="1"/>
</dbReference>
<dbReference type="InterPro" id="IPR004193">
    <property type="entry name" value="Glyco_hydro_13_N"/>
</dbReference>
<dbReference type="Gene3D" id="3.90.1200.10">
    <property type="match status" value="1"/>
</dbReference>
<feature type="active site" description="Nucleophile" evidence="14">
    <location>
        <position position="917"/>
    </location>
</feature>
<evidence type="ECO:0000256" key="11">
    <source>
        <dbReference type="ARBA" id="ARBA00023056"/>
    </source>
</evidence>
<accession>A0ABW1JHD5</accession>
<evidence type="ECO:0000256" key="7">
    <source>
        <dbReference type="ARBA" id="ARBA00022679"/>
    </source>
</evidence>
<dbReference type="SUPFAM" id="SSF56112">
    <property type="entry name" value="Protein kinase-like (PK-like)"/>
    <property type="match status" value="1"/>
</dbReference>
<dbReference type="CDD" id="cd02855">
    <property type="entry name" value="E_set_GBE_prok_N"/>
    <property type="match status" value="1"/>
</dbReference>
<keyword evidence="8" id="KW-0547">Nucleotide-binding</keyword>
<comment type="catalytic activity">
    <reaction evidence="1 14">
        <text>Transfers a segment of a (1-&gt;4)-alpha-D-glucan chain to a primary hydroxy group in a similar glucan chain.</text>
        <dbReference type="EC" id="2.4.1.18"/>
    </reaction>
</comment>
<name>A0ABW1JHD5_9ACTN</name>
<dbReference type="Pfam" id="PF02806">
    <property type="entry name" value="Alpha-amylase_C"/>
    <property type="match status" value="1"/>
</dbReference>
<dbReference type="EC" id="2.4.1.18" evidence="14"/>
<organism evidence="17 18">
    <name type="scientific">Angustibacter luteus</name>
    <dbReference type="NCBI Taxonomy" id="658456"/>
    <lineage>
        <taxon>Bacteria</taxon>
        <taxon>Bacillati</taxon>
        <taxon>Actinomycetota</taxon>
        <taxon>Actinomycetes</taxon>
        <taxon>Kineosporiales</taxon>
        <taxon>Kineosporiaceae</taxon>
    </lineage>
</organism>
<comment type="subunit">
    <text evidence="5 14">Monomer.</text>
</comment>
<dbReference type="InterPro" id="IPR040999">
    <property type="entry name" value="Mak_N_cap"/>
</dbReference>
<evidence type="ECO:0000256" key="13">
    <source>
        <dbReference type="ARBA" id="ARBA00049067"/>
    </source>
</evidence>
<dbReference type="InterPro" id="IPR014756">
    <property type="entry name" value="Ig_E-set"/>
</dbReference>
<dbReference type="Pfam" id="PF04655">
    <property type="entry name" value="APH_6_hur"/>
    <property type="match status" value="1"/>
</dbReference>
<keyword evidence="10" id="KW-0067">ATP-binding</keyword>
<dbReference type="Pfam" id="PF18085">
    <property type="entry name" value="Mak_N_cap"/>
    <property type="match status" value="1"/>
</dbReference>
<dbReference type="Pfam" id="PF02922">
    <property type="entry name" value="CBM_48"/>
    <property type="match status" value="1"/>
</dbReference>
<evidence type="ECO:0000256" key="12">
    <source>
        <dbReference type="ARBA" id="ARBA00023277"/>
    </source>
</evidence>
<evidence type="ECO:0000256" key="14">
    <source>
        <dbReference type="HAMAP-Rule" id="MF_00685"/>
    </source>
</evidence>
<sequence length="1242" mass="135177">MADPTPPNPAPPNPATPNPATMTPSFATLLPDWVARQRWYANKGRTPRLNRIGGLRWQDPGGEVGIETWLVADTSGDETGPSGSTVYQVPLTYRAEPLPGLEHALVAVAEHSTLGPRYIYDAPHDPVFVGAVLDLVLSEGSVDSDGPQGTGRATGHRQQDLDASQVGHLVDSRVLAGEQSNTSVVLQLAHADGTLAPPLLLKMFRVLHAGANPDVVIQSALADAGSTLVPRPLGRLSGRWPSPTGLLEGHLALVQEFVPGARDAWQEAVDAVADGVDFTVAARELGATVARVHATLAATMPTTPLDDEAAAALADALLARLAWAVRQAPALAGRESAARRVLEAAGHPQHHPVLHRIHGDLHLGQVLDGGDRGWLVVDFEGEPLRPLAERTRPDLALRDVAGMLRSFDYAAGHLVVGGAADETAERAGRWAADCRAAFCTGYADVSGHDPRESSDLLRALELDKALYEVVYEAGNRPAWLPIPLAAVDRLLADDPPAEEHPVTDTTESDGSPRPVPHSELVELVHGSHGNPHGILGLHPYGGGLTLRALRPHAREVVAVLADGSRWPLTHEYDGVFVGVLPGEDVTDYRLDVSYDGADGSLTTFPTDDPYRFLPTLGEVDLHLIGEGRHEQLWTVLGAHVRRYPGQMGEVSGTSFAVWAPHARGIRLVGDLNHWDGAGYPMRSLGSTGVWELFVPGVGAGTRYKFEITGSDGVQRLKADPMARATEAPPSTASVVTESEYAWGDAAWMTRRAQTDPHSGPMSTYEVHLGSWRQGLSYRDLAQQLTDYVVETGFTHVELMPVMEHPYGPSWGYQVTGYYATTARFGSPDDFRFLVDTLHQAGIGVILDWVPAHFPKDAFALARFDGEPLYEHPDPRRGDQPDWGTHIFDFGRPQVRNFLVANAVYWCEEFHVDGLRVDAVASMLYLDYSRKDGEWLPNEYGGRENLQAVQLLQETNATLYKRAPGIVTIAEESTAWPGVTRPTHLGGLGFGLKWNMGWMHDSLEYVQHESIHRQWHHHQMTFSLMYAWSENFVLPISHDEVVHGKGSLLRKMPGDRWQQLANVRAYLATMWAHPGKQLLFMGSEFAQEAEWADAHGLDWWLLDQPAHRGVHSLVRDMNAVYRDVPALWSQDLSPEGFRWIDANDAAGNVFSFLRFGASPGDDVLACVINFAGTPHHGYRIGLPFAGRWREVLNTDSAEYGGSGVGNLGGVDADGDGWHGLPASAEVSIPPLGAVWLLGSPAQA</sequence>
<dbReference type="InterPro" id="IPR006407">
    <property type="entry name" value="GlgB"/>
</dbReference>
<evidence type="ECO:0000256" key="15">
    <source>
        <dbReference type="SAM" id="MobiDB-lite"/>
    </source>
</evidence>
<evidence type="ECO:0000259" key="16">
    <source>
        <dbReference type="SMART" id="SM00642"/>
    </source>
</evidence>
<feature type="domain" description="Glycosyl hydrolase family 13 catalytic" evidence="16">
    <location>
        <begin position="765"/>
        <end position="1116"/>
    </location>
</feature>
<keyword evidence="7 14" id="KW-0808">Transferase</keyword>
<feature type="region of interest" description="Disordered" evidence="15">
    <location>
        <begin position="141"/>
        <end position="163"/>
    </location>
</feature>
<dbReference type="Gene3D" id="2.60.40.1180">
    <property type="entry name" value="Golgi alpha-mannosidase II"/>
    <property type="match status" value="1"/>
</dbReference>
<comment type="similarity">
    <text evidence="4 14">Belongs to the glycosyl hydrolase 13 family. GlgB subfamily.</text>
</comment>
<dbReference type="InterPro" id="IPR054169">
    <property type="entry name" value="GlgB_N"/>
</dbReference>
<evidence type="ECO:0000313" key="18">
    <source>
        <dbReference type="Proteomes" id="UP001596189"/>
    </source>
</evidence>
<dbReference type="Proteomes" id="UP001596189">
    <property type="component" value="Unassembled WGS sequence"/>
</dbReference>
<dbReference type="CDD" id="cd11322">
    <property type="entry name" value="AmyAc_Glg_BE"/>
    <property type="match status" value="1"/>
</dbReference>